<feature type="compositionally biased region" description="Polar residues" evidence="1">
    <location>
        <begin position="1113"/>
        <end position="1123"/>
    </location>
</feature>
<feature type="region of interest" description="Disordered" evidence="1">
    <location>
        <begin position="230"/>
        <end position="255"/>
    </location>
</feature>
<evidence type="ECO:0000313" key="2">
    <source>
        <dbReference type="EMBL" id="MBD2827312.1"/>
    </source>
</evidence>
<sequence>MSADAREAMGRKVLHLDPATTWNRNLQQGVWAVTAKAIAQGMDATDHDLLAAFHLAESGAFGPAALLRQGPNIQGVNWSGTPAPAGIDWSTLHRPDGAAVHRLTPEWTGPGTPMPLLNVVEVDASGTPVLHLPGRAPVPVPENEFLALLDLAPALRTIPLGSPVLFLTTGPGALSPELVQRFSQRTGRPAHGYSAPMALTAPGPQAPLDIVVLPDPATNAPGHWTAATRQSTAATAPGQGRPAFFGPPPSADPFQDPATVLRDDAGKAIGRDLTGAWTDRARIDRVREAVDGQAAGEPDEPAPWGAEAYLVGDRALDARGLTPEAFAEKLAGDPELAALPSHVPVVLAIPYAGAQYLDLVRAVAARLGRRVWAPSGDGRLRHDSALQARIPTMAVHDTADWHGDWVPFDPPAVPARYEDRQWTSVDGRTFRDSDVATRPLVFDRRERYGRVSVGDGLDQRERMLRGLFHRRKRIHYAATTLGDQVVGTEPYTLDPAVYTYYGHGYPGALAIVLRDGSTVLLAAPDGGRYIGGLREVRELPPGHRIGLQVCYAASAGNHRDPQREGRPVRLVEDPLDEVSLIQHTANVSRLDVEGPTQTAGLDDDSFMLEDTPGGVVGRVVRVRPEPTEAELDRLAVTAGLHDDPDTVPPEVRATVLRLVRALRLVFDHAVEDDRWVPGGRYERALKGIAALETLRANDPGLRRFTPFRMELWTFLARRVGGDAPGPDAYRDVLDAARQLVAQRPDSTLSGMLPDTALTYAVDELSGTQGEELARDAVGLPEPVTLRPKDIARAFWAMVAGVDLVLYRLEAAEQESLGRRALHLADTDAWDEGMTADLTFLAVRAHARRIDITDPHQLAAHHLRERGALRQILTDGTSPVGYNWSGRPAPNGVESDQWYARVKAGNDVLTLPHPAQWRSTEPGGNSLVIWTGTRPDGGGIVIHLPGHAPVSVPDEELWALLDLAPLVTDAGVDVPVVFPMGGFTAGDTRRTQPFTDRTGRSAFGYSGPLDLVEDDPFDPLRITALREKKLGQWVRTVWRPRPAPGAAPGTPGTAAKTGPSPSATERADAAGPRGPVRPRSPPVSRSPRRPPFPTTRTGRSGTASPCSARASGASGRTPSSSTALPSPCARRRGRANGPWTPCCSPYARWRAAPRPAR</sequence>
<dbReference type="AlphaFoldDB" id="A0A927GLW3"/>
<reference evidence="2" key="1">
    <citation type="journal article" date="2020" name="PLoS ONE">
        <title>Isolation and characterization of Streptomyces bacteriophages and Streptomyces strains encoding biosynthetic arsenals: Streptomyces strains and phages for antibiotic discovery.</title>
        <authorList>
            <person name="Montano E.T."/>
            <person name="Nideffer J.F."/>
            <person name="Brumage L."/>
            <person name="Erb M."/>
            <person name="Derman A.I."/>
            <person name="Davis J.P."/>
            <person name="Estrada E."/>
            <person name="Fu S."/>
            <person name="Le D."/>
            <person name="Vuppala A."/>
            <person name="Tran C."/>
            <person name="Luterstein E."/>
            <person name="Lakkaraju S."/>
            <person name="Panchagnula S."/>
            <person name="Ren C."/>
            <person name="Doan J."/>
            <person name="Tran S."/>
            <person name="Soriano J."/>
            <person name="Fujita Y."/>
            <person name="Gutala P."/>
            <person name="Fujii Q."/>
            <person name="Lee M."/>
            <person name="Bui A."/>
            <person name="Villarreal C."/>
            <person name="Shing S.R."/>
            <person name="Kim S."/>
            <person name="Freeman D."/>
            <person name="Racha V."/>
            <person name="Ho A."/>
            <person name="Kumar P."/>
            <person name="Falah K."/>
            <person name="Dawson T."/>
            <person name="Enustun E."/>
            <person name="Prichard A."/>
            <person name="Gomez A."/>
            <person name="Khanna K."/>
            <person name="Trigg S."/>
            <person name="Fernandez L."/>
            <person name="Pogliano K."/>
            <person name="Pogliano J."/>
        </authorList>
    </citation>
    <scope>NUCLEOTIDE SEQUENCE</scope>
    <source>
        <strain evidence="2">QF2</strain>
    </source>
</reference>
<gene>
    <name evidence="2" type="ORF">ID875_00495</name>
</gene>
<comment type="caution">
    <text evidence="2">The sequence shown here is derived from an EMBL/GenBank/DDBJ whole genome shotgun (WGS) entry which is preliminary data.</text>
</comment>
<dbReference type="EMBL" id="JACWUS010000001">
    <property type="protein sequence ID" value="MBD2827312.1"/>
    <property type="molecule type" value="Genomic_DNA"/>
</dbReference>
<feature type="compositionally biased region" description="Low complexity" evidence="1">
    <location>
        <begin position="1146"/>
        <end position="1156"/>
    </location>
</feature>
<protein>
    <submittedName>
        <fullName evidence="2">Lonely Cys domain-containing protein</fullName>
    </submittedName>
</protein>
<dbReference type="NCBIfam" id="NF012197">
    <property type="entry name" value="lonely_Cys"/>
    <property type="match status" value="1"/>
</dbReference>
<name>A0A927GLW3_STRGL</name>
<feature type="compositionally biased region" description="Low complexity" evidence="1">
    <location>
        <begin position="1043"/>
        <end position="1058"/>
    </location>
</feature>
<accession>A0A927GLW3</accession>
<feature type="region of interest" description="Disordered" evidence="1">
    <location>
        <begin position="1035"/>
        <end position="1156"/>
    </location>
</feature>
<organism evidence="2">
    <name type="scientific">Streptomyces globisporus</name>
    <dbReference type="NCBI Taxonomy" id="1908"/>
    <lineage>
        <taxon>Bacteria</taxon>
        <taxon>Bacillati</taxon>
        <taxon>Actinomycetota</taxon>
        <taxon>Actinomycetes</taxon>
        <taxon>Kitasatosporales</taxon>
        <taxon>Streptomycetaceae</taxon>
        <taxon>Streptomyces</taxon>
    </lineage>
</organism>
<evidence type="ECO:0000256" key="1">
    <source>
        <dbReference type="SAM" id="MobiDB-lite"/>
    </source>
</evidence>
<proteinExistence type="predicted"/>